<organism evidence="1 2">
    <name type="scientific">Dipteronia dyeriana</name>
    <dbReference type="NCBI Taxonomy" id="168575"/>
    <lineage>
        <taxon>Eukaryota</taxon>
        <taxon>Viridiplantae</taxon>
        <taxon>Streptophyta</taxon>
        <taxon>Embryophyta</taxon>
        <taxon>Tracheophyta</taxon>
        <taxon>Spermatophyta</taxon>
        <taxon>Magnoliopsida</taxon>
        <taxon>eudicotyledons</taxon>
        <taxon>Gunneridae</taxon>
        <taxon>Pentapetalae</taxon>
        <taxon>rosids</taxon>
        <taxon>malvids</taxon>
        <taxon>Sapindales</taxon>
        <taxon>Sapindaceae</taxon>
        <taxon>Hippocastanoideae</taxon>
        <taxon>Acereae</taxon>
        <taxon>Dipteronia</taxon>
    </lineage>
</organism>
<dbReference type="Proteomes" id="UP001280121">
    <property type="component" value="Unassembled WGS sequence"/>
</dbReference>
<comment type="caution">
    <text evidence="1">The sequence shown here is derived from an EMBL/GenBank/DDBJ whole genome shotgun (WGS) entry which is preliminary data.</text>
</comment>
<evidence type="ECO:0008006" key="3">
    <source>
        <dbReference type="Google" id="ProtNLM"/>
    </source>
</evidence>
<name>A0AAD9U7V3_9ROSI</name>
<proteinExistence type="predicted"/>
<dbReference type="EMBL" id="JANJYI010000005">
    <property type="protein sequence ID" value="KAK2649206.1"/>
    <property type="molecule type" value="Genomic_DNA"/>
</dbReference>
<evidence type="ECO:0000313" key="1">
    <source>
        <dbReference type="EMBL" id="KAK2649206.1"/>
    </source>
</evidence>
<protein>
    <recommendedName>
        <fullName evidence="3">RNase H type-1 domain-containing protein</fullName>
    </recommendedName>
</protein>
<reference evidence="1" key="1">
    <citation type="journal article" date="2023" name="Plant J.">
        <title>Genome sequences and population genomics provide insights into the demographic history, inbreeding, and mutation load of two 'living fossil' tree species of Dipteronia.</title>
        <authorList>
            <person name="Feng Y."/>
            <person name="Comes H.P."/>
            <person name="Chen J."/>
            <person name="Zhu S."/>
            <person name="Lu R."/>
            <person name="Zhang X."/>
            <person name="Li P."/>
            <person name="Qiu J."/>
            <person name="Olsen K.M."/>
            <person name="Qiu Y."/>
        </authorList>
    </citation>
    <scope>NUCLEOTIDE SEQUENCE</scope>
    <source>
        <strain evidence="1">KIB01</strain>
    </source>
</reference>
<evidence type="ECO:0000313" key="2">
    <source>
        <dbReference type="Proteomes" id="UP001280121"/>
    </source>
</evidence>
<keyword evidence="2" id="KW-1185">Reference proteome</keyword>
<dbReference type="AlphaFoldDB" id="A0AAD9U7V3"/>
<gene>
    <name evidence="1" type="ORF">Ddye_016695</name>
</gene>
<sequence length="234" mass="26559">MSMFNIPTGLYNDPNEMISKFWWGSRDGKRKVSWISWKNMCVPKRFGGLGFKELFLFNQAPMAKQAWRTMSFLDSLAARVLKAKYFKPIDFLSTLIKLGYSHIWRSLTWGREFLSKNLRWSVGDSSSLRVFRDKWISHPCSFKPVSFDPGQNSGFRFQLLCDGKVALGWQFGIPKGNCSQLVILLAGYFSVEVGHFLALPEGLLFAKSLNFPISIAECSSIRVASSLSGHGPFF</sequence>
<dbReference type="PANTHER" id="PTHR33116:SF86">
    <property type="entry name" value="REVERSE TRANSCRIPTASE DOMAIN-CONTAINING PROTEIN"/>
    <property type="match status" value="1"/>
</dbReference>
<dbReference type="PANTHER" id="PTHR33116">
    <property type="entry name" value="REVERSE TRANSCRIPTASE ZINC-BINDING DOMAIN-CONTAINING PROTEIN-RELATED-RELATED"/>
    <property type="match status" value="1"/>
</dbReference>
<accession>A0AAD9U7V3</accession>